<dbReference type="FunFam" id="2.60.120.740:FF:000001">
    <property type="entry name" value="Adhesion G protein-coupled receptor L2"/>
    <property type="match status" value="1"/>
</dbReference>
<dbReference type="SMART" id="SM00303">
    <property type="entry name" value="GPS"/>
    <property type="match status" value="1"/>
</dbReference>
<dbReference type="Pfam" id="PF16489">
    <property type="entry name" value="GAIN"/>
    <property type="match status" value="1"/>
</dbReference>
<evidence type="ECO:0000256" key="8">
    <source>
        <dbReference type="ARBA" id="ARBA00023018"/>
    </source>
</evidence>
<comment type="subcellular location">
    <subcellularLocation>
        <location evidence="2">Cell membrane</location>
        <topology evidence="2">Multi-pass membrane protein</topology>
    </subcellularLocation>
    <subcellularLocation>
        <location evidence="1">Secreted</location>
    </subcellularLocation>
    <subcellularLocation>
        <location evidence="14">Synaptic cell membrane</location>
    </subcellularLocation>
</comment>
<feature type="transmembrane region" description="Helical" evidence="17">
    <location>
        <begin position="878"/>
        <end position="896"/>
    </location>
</feature>
<sequence>MHKMPSMKPSTWFVLGPTAAMSRAAMPFGLLRRELACEGYPIELRCPGSDVVMVETANYGRTDDKICDADPFQMENTQCYLPDALKIMAQRCNNRTQCVVVAGVDVFPDPCPGTYKYLEIQYECVPYIFVCPGSLLSIGPASSLLEAEHQSGAWCKDPLQAGDRLYVMPWTPYRTEVLYEYASWDDYRQNRVTTTYKLPSRVDGTGFVVYDGAVFYNKERTRNLVKYDLRTRIKSGEAVVVNANYHDTSPYRWGGKSDIDLAVDENGLWVIYSTEANNGRIVVSQVNPYTLRFEGTWATGFDKRGASNAFMACGVLYAVRSVFQDDEGQAEGRVGSDMVVYAYDTSRGQELPVQIPFPNPYQYISSIDYNPRDNQLYVWNNYYVLRYPLQFTPPPPTKGPLSSLMTTVRSYTTTVSLTPVQPSASHPIGVINRGPFDQRPITAMVPLTPRPPLRVPLAPGSPGQIGGCEGRVARGVQWPPTLKGETVERPCPKGSLGIASYQCMSSPVGWSSRGPDLSNCTSPWVSQIAQKIKSGENAANIAGELVNLTRGRIYAGDVSMSVKLIEQLLDILDSQLQALRPANKESAARNYNKLQKRERTCRAYVQAVVQTVDNLLGPEALMSWADMSNADQSRSASLLLDAVEKGAFLLANNLYEGRFSDRAPNIDLEVYVLNTEADIQDMTFPHSYDSDSILQISALALQQYSNNGQVNLVLALYKNLGAFLTTQNSTLRMGLGMGQSSDVRRRSLVVNSHVISASVHRGSNRVYLSEPVIFTLRHLQLENHFGPNCSFWNATGASGAGRWSTQGCRLLHTNNTHTTCACNHLSSYAVLMTYQQPVELLVSVVSWVGISVALVCLGTCLATLCCQGAPWHTDHSTIHCNLWANLLFTELLFLVGANKAQYTVLCSIIAGLLHFSLLSVFCWLCLEAVELYLLQREVFEGRNSRRKYFYLCGYSIPGLVVAVSAAIDFRGYGSKTACWLRTDNYFIWSFLGPVAVIITLNLVVLVMTLHKMHSTAALKPDSSRHDNLRAWAVGSLTLLFLQSVTWSSGLMFLSAPSLLLAYLFSSLNTAQALLITILHCTLARKVSPLKEYGRCLRLSQCCVPSSGSSPDSVKGSALRSNSRYTSSQSRRSRIRRMWNDTVRRQTESSFIAADVNNTPTLNRAALGNHFLTNPVLQTHAGASPYDTMLAQGYNQPFTSTGGVDIDREDSFMFEGKDNGADGRKRGRERGSLRYHGDREDSEGSFTLPLTPDLDLDADSSPIYARDSNPSPLYPGERRSPPLSIFPRSSPPTNIFVPRDATSPPNNLYSRHSPQVYSRSSSPPRFYTRTSPPTMSYPDSSPEGPEELSPTGGQPQRPALELPYSLGRPPLGPRPNHMQTFYQPPPLASNGDAVYTPEPTSEGEDGQMQRVTSL</sequence>
<dbReference type="Pfam" id="PF00002">
    <property type="entry name" value="7tm_2"/>
    <property type="match status" value="1"/>
</dbReference>
<dbReference type="Pfam" id="PF02140">
    <property type="entry name" value="SUEL_Lectin"/>
    <property type="match status" value="1"/>
</dbReference>
<dbReference type="STRING" id="409849.ENSPMGP00000029286"/>
<dbReference type="PANTHER" id="PTHR23192:SF71">
    <property type="entry name" value="ADHESION G PROTEIN-COUPLED RECEPTOR L1-RELATED"/>
    <property type="match status" value="1"/>
</dbReference>
<feature type="domain" description="Olfactomedin-like" evidence="22">
    <location>
        <begin position="130"/>
        <end position="393"/>
    </location>
</feature>
<evidence type="ECO:0000256" key="3">
    <source>
        <dbReference type="ARBA" id="ARBA00022475"/>
    </source>
</evidence>
<keyword evidence="10 17" id="KW-0472">Membrane</keyword>
<dbReference type="InterPro" id="IPR003334">
    <property type="entry name" value="GPCR_2_latrophilin_rcpt_C"/>
</dbReference>
<dbReference type="PRINTS" id="PR00249">
    <property type="entry name" value="GPCRSECRETIN"/>
</dbReference>
<feature type="region of interest" description="Disordered" evidence="16">
    <location>
        <begin position="1103"/>
        <end position="1132"/>
    </location>
</feature>
<evidence type="ECO:0000259" key="19">
    <source>
        <dbReference type="PROSITE" id="PS50227"/>
    </source>
</evidence>
<dbReference type="Gene3D" id="1.25.40.610">
    <property type="match status" value="1"/>
</dbReference>
<dbReference type="InterPro" id="IPR036445">
    <property type="entry name" value="GPCR_2_extracell_dom_sf"/>
</dbReference>
<dbReference type="InterPro" id="IPR017981">
    <property type="entry name" value="GPCR_2-like_7TM"/>
</dbReference>
<evidence type="ECO:0000256" key="10">
    <source>
        <dbReference type="ARBA" id="ARBA00023136"/>
    </source>
</evidence>
<feature type="domain" description="GAIN-B" evidence="18">
    <location>
        <begin position="657"/>
        <end position="838"/>
    </location>
</feature>
<keyword evidence="12" id="KW-0675">Receptor</keyword>
<evidence type="ECO:0000256" key="11">
    <source>
        <dbReference type="ARBA" id="ARBA00023157"/>
    </source>
</evidence>
<dbReference type="Pfam" id="PF02191">
    <property type="entry name" value="OLF"/>
    <property type="match status" value="1"/>
</dbReference>
<dbReference type="Proteomes" id="UP000261520">
    <property type="component" value="Unplaced"/>
</dbReference>
<dbReference type="InterPro" id="IPR057244">
    <property type="entry name" value="GAIN_B"/>
</dbReference>
<dbReference type="InterPro" id="IPR001879">
    <property type="entry name" value="GPCR_2_extracellular_dom"/>
</dbReference>
<feature type="transmembrane region" description="Helical" evidence="17">
    <location>
        <begin position="987"/>
        <end position="1009"/>
    </location>
</feature>
<feature type="domain" description="G-protein coupled receptors family 2 profile 1" evidence="19">
    <location>
        <begin position="468"/>
        <end position="524"/>
    </location>
</feature>
<evidence type="ECO:0000259" key="22">
    <source>
        <dbReference type="PROSITE" id="PS51132"/>
    </source>
</evidence>
<dbReference type="InterPro" id="IPR032471">
    <property type="entry name" value="AGRL2-4_GAIN_subdom_A"/>
</dbReference>
<dbReference type="InterPro" id="IPR003112">
    <property type="entry name" value="Olfac-like_dom"/>
</dbReference>
<evidence type="ECO:0000259" key="21">
    <source>
        <dbReference type="PROSITE" id="PS50261"/>
    </source>
</evidence>
<dbReference type="SMART" id="SM00008">
    <property type="entry name" value="HormR"/>
    <property type="match status" value="1"/>
</dbReference>
<feature type="compositionally biased region" description="Low complexity" evidence="16">
    <location>
        <begin position="1103"/>
        <end position="1129"/>
    </location>
</feature>
<dbReference type="GO" id="GO:0097060">
    <property type="term" value="C:synaptic membrane"/>
    <property type="evidence" value="ECO:0007669"/>
    <property type="project" value="UniProtKB-SubCell"/>
</dbReference>
<dbReference type="PANTHER" id="PTHR23192">
    <property type="entry name" value="OLFACTOMEDIN-RELATED"/>
    <property type="match status" value="1"/>
</dbReference>
<reference evidence="23" key="1">
    <citation type="submission" date="2025-08" db="UniProtKB">
        <authorList>
            <consortium name="Ensembl"/>
        </authorList>
    </citation>
    <scope>IDENTIFICATION</scope>
</reference>
<keyword evidence="4" id="KW-0964">Secreted</keyword>
<dbReference type="PROSITE" id="PS51132">
    <property type="entry name" value="OLF"/>
    <property type="match status" value="1"/>
</dbReference>
<keyword evidence="24" id="KW-1185">Reference proteome</keyword>
<evidence type="ECO:0000259" key="20">
    <source>
        <dbReference type="PROSITE" id="PS50228"/>
    </source>
</evidence>
<dbReference type="InterPro" id="IPR000203">
    <property type="entry name" value="GPS"/>
</dbReference>
<feature type="compositionally biased region" description="Basic and acidic residues" evidence="16">
    <location>
        <begin position="1212"/>
        <end position="1238"/>
    </location>
</feature>
<keyword evidence="3" id="KW-1003">Cell membrane</keyword>
<dbReference type="FunFam" id="1.25.40.610:FF:000001">
    <property type="entry name" value="Adhesion G protein-coupled receptor L2"/>
    <property type="match status" value="1"/>
</dbReference>
<keyword evidence="6" id="KW-0677">Repeat</keyword>
<protein>
    <recommendedName>
        <fullName evidence="25">Adhesion G protein-coupled receptor L1a</fullName>
    </recommendedName>
</protein>
<dbReference type="Gene3D" id="2.60.120.740">
    <property type="match status" value="1"/>
</dbReference>
<feature type="disulfide bond" evidence="15">
    <location>
        <begin position="131"/>
        <end position="313"/>
    </location>
</feature>
<evidence type="ECO:0000256" key="12">
    <source>
        <dbReference type="ARBA" id="ARBA00023170"/>
    </source>
</evidence>
<evidence type="ECO:0000313" key="24">
    <source>
        <dbReference type="Proteomes" id="UP000261520"/>
    </source>
</evidence>
<keyword evidence="11 15" id="KW-1015">Disulfide bond</keyword>
<dbReference type="PROSITE" id="PS50228">
    <property type="entry name" value="SUEL_LECTIN"/>
    <property type="match status" value="1"/>
</dbReference>
<feature type="transmembrane region" description="Helical" evidence="17">
    <location>
        <begin position="1030"/>
        <end position="1053"/>
    </location>
</feature>
<dbReference type="Gene3D" id="4.10.1240.10">
    <property type="entry name" value="GPCR, family 2, extracellular hormone receptor domain"/>
    <property type="match status" value="1"/>
</dbReference>
<evidence type="ECO:0000256" key="5">
    <source>
        <dbReference type="ARBA" id="ARBA00022692"/>
    </source>
</evidence>
<keyword evidence="7 17" id="KW-1133">Transmembrane helix</keyword>
<dbReference type="Pfam" id="PF02793">
    <property type="entry name" value="HRM"/>
    <property type="match status" value="1"/>
</dbReference>
<evidence type="ECO:0000256" key="1">
    <source>
        <dbReference type="ARBA" id="ARBA00004613"/>
    </source>
</evidence>
<evidence type="ECO:0000256" key="9">
    <source>
        <dbReference type="ARBA" id="ARBA00023040"/>
    </source>
</evidence>
<dbReference type="InterPro" id="IPR043159">
    <property type="entry name" value="Lectin_gal-bd_sf"/>
</dbReference>
<evidence type="ECO:0000256" key="14">
    <source>
        <dbReference type="ARBA" id="ARBA00034109"/>
    </source>
</evidence>
<dbReference type="Gene3D" id="1.20.1070.10">
    <property type="entry name" value="Rhodopsin 7-helix transmembrane proteins"/>
    <property type="match status" value="1"/>
</dbReference>
<organism evidence="23 24">
    <name type="scientific">Periophthalmus magnuspinnatus</name>
    <dbReference type="NCBI Taxonomy" id="409849"/>
    <lineage>
        <taxon>Eukaryota</taxon>
        <taxon>Metazoa</taxon>
        <taxon>Chordata</taxon>
        <taxon>Craniata</taxon>
        <taxon>Vertebrata</taxon>
        <taxon>Euteleostomi</taxon>
        <taxon>Actinopterygii</taxon>
        <taxon>Neopterygii</taxon>
        <taxon>Teleostei</taxon>
        <taxon>Neoteleostei</taxon>
        <taxon>Acanthomorphata</taxon>
        <taxon>Gobiaria</taxon>
        <taxon>Gobiiformes</taxon>
        <taxon>Gobioidei</taxon>
        <taxon>Gobiidae</taxon>
        <taxon>Oxudercinae</taxon>
        <taxon>Periophthalmus</taxon>
    </lineage>
</organism>
<dbReference type="GO" id="GO:0030246">
    <property type="term" value="F:carbohydrate binding"/>
    <property type="evidence" value="ECO:0007669"/>
    <property type="project" value="InterPro"/>
</dbReference>
<dbReference type="PROSITE" id="PS50227">
    <property type="entry name" value="G_PROTEIN_RECEP_F2_3"/>
    <property type="match status" value="1"/>
</dbReference>
<dbReference type="GO" id="GO:0007166">
    <property type="term" value="P:cell surface receptor signaling pathway"/>
    <property type="evidence" value="ECO:0007669"/>
    <property type="project" value="InterPro"/>
</dbReference>
<name>A0A3B4BKJ2_9GOBI</name>
<evidence type="ECO:0000256" key="4">
    <source>
        <dbReference type="ARBA" id="ARBA00022525"/>
    </source>
</evidence>
<dbReference type="InterPro" id="IPR046338">
    <property type="entry name" value="GAIN_dom_sf"/>
</dbReference>
<accession>A0A3B4BKJ2</accession>
<keyword evidence="8" id="KW-0770">Synapse</keyword>
<evidence type="ECO:0000256" key="13">
    <source>
        <dbReference type="ARBA" id="ARBA00023224"/>
    </source>
</evidence>
<feature type="transmembrane region" description="Helical" evidence="17">
    <location>
        <begin position="902"/>
        <end position="926"/>
    </location>
</feature>
<dbReference type="InterPro" id="IPR000922">
    <property type="entry name" value="Lectin_gal-bd_dom"/>
</dbReference>
<feature type="transmembrane region" description="Helical" evidence="17">
    <location>
        <begin position="840"/>
        <end position="866"/>
    </location>
</feature>
<evidence type="ECO:0000256" key="16">
    <source>
        <dbReference type="SAM" id="MobiDB-lite"/>
    </source>
</evidence>
<dbReference type="GO" id="GO:0004930">
    <property type="term" value="F:G protein-coupled receptor activity"/>
    <property type="evidence" value="ECO:0007669"/>
    <property type="project" value="UniProtKB-KW"/>
</dbReference>
<evidence type="ECO:0000313" key="23">
    <source>
        <dbReference type="Ensembl" id="ENSPMGP00000029286.1"/>
    </source>
</evidence>
<dbReference type="PROSITE" id="PS50221">
    <property type="entry name" value="GAIN_B"/>
    <property type="match status" value="1"/>
</dbReference>
<dbReference type="Gene3D" id="2.60.220.50">
    <property type="match status" value="1"/>
</dbReference>
<evidence type="ECO:0000259" key="18">
    <source>
        <dbReference type="PROSITE" id="PS50221"/>
    </source>
</evidence>
<dbReference type="InterPro" id="IPR000832">
    <property type="entry name" value="GPCR_2_secretin-like"/>
</dbReference>
<reference evidence="23" key="2">
    <citation type="submission" date="2025-09" db="UniProtKB">
        <authorList>
            <consortium name="Ensembl"/>
        </authorList>
    </citation>
    <scope>IDENTIFICATION</scope>
</reference>
<feature type="region of interest" description="Disordered" evidence="16">
    <location>
        <begin position="1212"/>
        <end position="1413"/>
    </location>
</feature>
<dbReference type="Ensembl" id="ENSPMGT00000031171.1">
    <property type="protein sequence ID" value="ENSPMGP00000029286.1"/>
    <property type="gene ID" value="ENSPMGG00000023544.1"/>
</dbReference>
<dbReference type="Pfam" id="PF02354">
    <property type="entry name" value="Latrophilin"/>
    <property type="match status" value="1"/>
</dbReference>
<dbReference type="SMART" id="SM00284">
    <property type="entry name" value="OLF"/>
    <property type="match status" value="1"/>
</dbReference>
<dbReference type="FunFam" id="2.60.220.50:FF:000001">
    <property type="entry name" value="Adhesion G protein-coupled receptor L2"/>
    <property type="match status" value="1"/>
</dbReference>
<dbReference type="PRINTS" id="PR01444">
    <property type="entry name" value="LATROPHILIN"/>
</dbReference>
<feature type="domain" description="SUEL-type lectin" evidence="20">
    <location>
        <begin position="36"/>
        <end position="125"/>
    </location>
</feature>
<keyword evidence="5 17" id="KW-0812">Transmembrane</keyword>
<dbReference type="PROSITE" id="PS50261">
    <property type="entry name" value="G_PROTEIN_RECEP_F2_4"/>
    <property type="match status" value="1"/>
</dbReference>
<dbReference type="InterPro" id="IPR050605">
    <property type="entry name" value="Olfactomedin-like_domain"/>
</dbReference>
<proteinExistence type="predicted"/>
<dbReference type="CDD" id="cd22844">
    <property type="entry name" value="Gal_Rha_Lectin_LPHN1"/>
    <property type="match status" value="1"/>
</dbReference>
<dbReference type="GO" id="GO:0005615">
    <property type="term" value="C:extracellular space"/>
    <property type="evidence" value="ECO:0007669"/>
    <property type="project" value="TreeGrafter"/>
</dbReference>
<evidence type="ECO:0000256" key="15">
    <source>
        <dbReference type="PROSITE-ProRule" id="PRU00446"/>
    </source>
</evidence>
<keyword evidence="9" id="KW-0297">G-protein coupled receptor</keyword>
<dbReference type="Pfam" id="PF01825">
    <property type="entry name" value="GPS"/>
    <property type="match status" value="1"/>
</dbReference>
<evidence type="ECO:0008006" key="25">
    <source>
        <dbReference type="Google" id="ProtNLM"/>
    </source>
</evidence>
<dbReference type="InterPro" id="IPR003924">
    <property type="entry name" value="GPCR_2_latrophilin"/>
</dbReference>
<evidence type="ECO:0000256" key="17">
    <source>
        <dbReference type="SAM" id="Phobius"/>
    </source>
</evidence>
<evidence type="ECO:0000256" key="6">
    <source>
        <dbReference type="ARBA" id="ARBA00022737"/>
    </source>
</evidence>
<feature type="compositionally biased region" description="Polar residues" evidence="16">
    <location>
        <begin position="1302"/>
        <end position="1338"/>
    </location>
</feature>
<keyword evidence="13" id="KW-0807">Transducer</keyword>
<evidence type="ECO:0000256" key="2">
    <source>
        <dbReference type="ARBA" id="ARBA00004651"/>
    </source>
</evidence>
<evidence type="ECO:0000256" key="7">
    <source>
        <dbReference type="ARBA" id="ARBA00022989"/>
    </source>
</evidence>
<feature type="domain" description="G-protein coupled receptors family 2 profile 2" evidence="21">
    <location>
        <begin position="842"/>
        <end position="1083"/>
    </location>
</feature>
<feature type="transmembrane region" description="Helical" evidence="17">
    <location>
        <begin position="947"/>
        <end position="967"/>
    </location>
</feature>